<keyword evidence="3" id="KW-1185">Reference proteome</keyword>
<dbReference type="AlphaFoldDB" id="A0A0P0VUN6"/>
<proteinExistence type="evidence at protein level"/>
<evidence type="ECO:0000256" key="1">
    <source>
        <dbReference type="SAM" id="MobiDB-lite"/>
    </source>
</evidence>
<evidence type="ECO:0007829" key="5">
    <source>
        <dbReference type="ProteomicsDB" id="A0A0P0VUN6"/>
    </source>
</evidence>
<dbReference type="Proteomes" id="UP000059680">
    <property type="component" value="Chromosome 3"/>
</dbReference>
<gene>
    <name evidence="2" type="ordered locus">Os03g0213300</name>
    <name evidence="2" type="ORF">OSNPB_030213300</name>
</gene>
<evidence type="ECO:0000313" key="3">
    <source>
        <dbReference type="Proteomes" id="UP000059680"/>
    </source>
</evidence>
<reference evidence="2 3" key="3">
    <citation type="journal article" date="2013" name="Rice">
        <title>Improvement of the Oryza sativa Nipponbare reference genome using next generation sequence and optical map data.</title>
        <authorList>
            <person name="Kawahara Y."/>
            <person name="de la Bastide M."/>
            <person name="Hamilton J.P."/>
            <person name="Kanamori H."/>
            <person name="McCombie W.R."/>
            <person name="Ouyang S."/>
            <person name="Schwartz D.C."/>
            <person name="Tanaka T."/>
            <person name="Wu J."/>
            <person name="Zhou S."/>
            <person name="Childs K.L."/>
            <person name="Davidson R.M."/>
            <person name="Lin H."/>
            <person name="Quesada-Ocampo L."/>
            <person name="Vaillancourt B."/>
            <person name="Sakai H."/>
            <person name="Lee S.S."/>
            <person name="Kim J."/>
            <person name="Numa H."/>
            <person name="Itoh T."/>
            <person name="Buell C.R."/>
            <person name="Matsumoto T."/>
        </authorList>
    </citation>
    <scope>NUCLEOTIDE SEQUENCE [LARGE SCALE GENOMIC DNA]</scope>
    <source>
        <strain evidence="3">cv. Nipponbare</strain>
    </source>
</reference>
<dbReference type="EMBL" id="AP014959">
    <property type="protein sequence ID" value="BAS82940.1"/>
    <property type="molecule type" value="Genomic_DNA"/>
</dbReference>
<keyword evidence="4 5" id="KW-1267">Proteomics identification</keyword>
<evidence type="ECO:0000313" key="2">
    <source>
        <dbReference type="EMBL" id="BAS82940.1"/>
    </source>
</evidence>
<dbReference type="ExpressionAtlas" id="A0A0P0VUN6">
    <property type="expression patterns" value="baseline and differential"/>
</dbReference>
<feature type="non-terminal residue" evidence="2">
    <location>
        <position position="1"/>
    </location>
</feature>
<evidence type="ECO:0007829" key="4">
    <source>
        <dbReference type="PeptideAtlas" id="A0A0P0VUN6"/>
    </source>
</evidence>
<sequence>IERSERPRINPQMAPSWFERYGNHRNGQNLSMFNLQKTPVPPYNVQKPSWNMDNNSAEQRIDSGQSVKPGHYISSKKMEVSVPSSIMQRRPKKRKSAESDLVSWHKLIEHPKTLRNMSTTEMDWAWAANRLMEKAEDDAENLEDVPVNYLWRKRLRLTTRLIQQILPAIPAKVLKAQAASAYEGVTYNIAMFTLGDACNMASYNSRTLTDHENNSSEQTNAKKMEDRLSKVVEVFTGRIKKMENDFVSLNKRSSMLDVQLECQDLERISIVNRLGRFHGRNHAAGVEASSASEMIPRRIFPERHVMSFAVPGNLPEGVYCLSL</sequence>
<organism evidence="2 3">
    <name type="scientific">Oryza sativa subsp. japonica</name>
    <name type="common">Rice</name>
    <dbReference type="NCBI Taxonomy" id="39947"/>
    <lineage>
        <taxon>Eukaryota</taxon>
        <taxon>Viridiplantae</taxon>
        <taxon>Streptophyta</taxon>
        <taxon>Embryophyta</taxon>
        <taxon>Tracheophyta</taxon>
        <taxon>Spermatophyta</taxon>
        <taxon>Magnoliopsida</taxon>
        <taxon>Liliopsida</taxon>
        <taxon>Poales</taxon>
        <taxon>Poaceae</taxon>
        <taxon>BOP clade</taxon>
        <taxon>Oryzoideae</taxon>
        <taxon>Oryzeae</taxon>
        <taxon>Oryzinae</taxon>
        <taxon>Oryza</taxon>
        <taxon>Oryza sativa</taxon>
    </lineage>
</organism>
<reference evidence="3" key="1">
    <citation type="journal article" date="2005" name="Nature">
        <title>The map-based sequence of the rice genome.</title>
        <authorList>
            <consortium name="International rice genome sequencing project (IRGSP)"/>
            <person name="Matsumoto T."/>
            <person name="Wu J."/>
            <person name="Kanamori H."/>
            <person name="Katayose Y."/>
            <person name="Fujisawa M."/>
            <person name="Namiki N."/>
            <person name="Mizuno H."/>
            <person name="Yamamoto K."/>
            <person name="Antonio B.A."/>
            <person name="Baba T."/>
            <person name="Sakata K."/>
            <person name="Nagamura Y."/>
            <person name="Aoki H."/>
            <person name="Arikawa K."/>
            <person name="Arita K."/>
            <person name="Bito T."/>
            <person name="Chiden Y."/>
            <person name="Fujitsuka N."/>
            <person name="Fukunaka R."/>
            <person name="Hamada M."/>
            <person name="Harada C."/>
            <person name="Hayashi A."/>
            <person name="Hijishita S."/>
            <person name="Honda M."/>
            <person name="Hosokawa S."/>
            <person name="Ichikawa Y."/>
            <person name="Idonuma A."/>
            <person name="Iijima M."/>
            <person name="Ikeda M."/>
            <person name="Ikeno M."/>
            <person name="Ito K."/>
            <person name="Ito S."/>
            <person name="Ito T."/>
            <person name="Ito Y."/>
            <person name="Ito Y."/>
            <person name="Iwabuchi A."/>
            <person name="Kamiya K."/>
            <person name="Karasawa W."/>
            <person name="Kurita K."/>
            <person name="Katagiri S."/>
            <person name="Kikuta A."/>
            <person name="Kobayashi H."/>
            <person name="Kobayashi N."/>
            <person name="Machita K."/>
            <person name="Maehara T."/>
            <person name="Masukawa M."/>
            <person name="Mizubayashi T."/>
            <person name="Mukai Y."/>
            <person name="Nagasaki H."/>
            <person name="Nagata Y."/>
            <person name="Naito S."/>
            <person name="Nakashima M."/>
            <person name="Nakama Y."/>
            <person name="Nakamichi Y."/>
            <person name="Nakamura M."/>
            <person name="Meguro A."/>
            <person name="Negishi M."/>
            <person name="Ohta I."/>
            <person name="Ohta T."/>
            <person name="Okamoto M."/>
            <person name="Ono N."/>
            <person name="Saji S."/>
            <person name="Sakaguchi M."/>
            <person name="Sakai K."/>
            <person name="Shibata M."/>
            <person name="Shimokawa T."/>
            <person name="Song J."/>
            <person name="Takazaki Y."/>
            <person name="Terasawa K."/>
            <person name="Tsugane M."/>
            <person name="Tsuji K."/>
            <person name="Ueda S."/>
            <person name="Waki K."/>
            <person name="Yamagata H."/>
            <person name="Yamamoto M."/>
            <person name="Yamamoto S."/>
            <person name="Yamane H."/>
            <person name="Yoshiki S."/>
            <person name="Yoshihara R."/>
            <person name="Yukawa K."/>
            <person name="Zhong H."/>
            <person name="Yano M."/>
            <person name="Yuan Q."/>
            <person name="Ouyang S."/>
            <person name="Liu J."/>
            <person name="Jones K.M."/>
            <person name="Gansberger K."/>
            <person name="Moffat K."/>
            <person name="Hill J."/>
            <person name="Bera J."/>
            <person name="Fadrosh D."/>
            <person name="Jin S."/>
            <person name="Johri S."/>
            <person name="Kim M."/>
            <person name="Overton L."/>
            <person name="Reardon M."/>
            <person name="Tsitrin T."/>
            <person name="Vuong H."/>
            <person name="Weaver B."/>
            <person name="Ciecko A."/>
            <person name="Tallon L."/>
            <person name="Jackson J."/>
            <person name="Pai G."/>
            <person name="Aken S.V."/>
            <person name="Utterback T."/>
            <person name="Reidmuller S."/>
            <person name="Feldblyum T."/>
            <person name="Hsiao J."/>
            <person name="Zismann V."/>
            <person name="Iobst S."/>
            <person name="de Vazeille A.R."/>
            <person name="Buell C.R."/>
            <person name="Ying K."/>
            <person name="Li Y."/>
            <person name="Lu T."/>
            <person name="Huang Y."/>
            <person name="Zhao Q."/>
            <person name="Feng Q."/>
            <person name="Zhang L."/>
            <person name="Zhu J."/>
            <person name="Weng Q."/>
            <person name="Mu J."/>
            <person name="Lu Y."/>
            <person name="Fan D."/>
            <person name="Liu Y."/>
            <person name="Guan J."/>
            <person name="Zhang Y."/>
            <person name="Yu S."/>
            <person name="Liu X."/>
            <person name="Zhang Y."/>
            <person name="Hong G."/>
            <person name="Han B."/>
            <person name="Choisne N."/>
            <person name="Demange N."/>
            <person name="Orjeda G."/>
            <person name="Samain S."/>
            <person name="Cattolico L."/>
            <person name="Pelletier E."/>
            <person name="Couloux A."/>
            <person name="Segurens B."/>
            <person name="Wincker P."/>
            <person name="D'Hont A."/>
            <person name="Scarpelli C."/>
            <person name="Weissenbach J."/>
            <person name="Salanoubat M."/>
            <person name="Quetier F."/>
            <person name="Yu Y."/>
            <person name="Kim H.R."/>
            <person name="Rambo T."/>
            <person name="Currie J."/>
            <person name="Collura K."/>
            <person name="Luo M."/>
            <person name="Yang T."/>
            <person name="Ammiraju J.S.S."/>
            <person name="Engler F."/>
            <person name="Soderlund C."/>
            <person name="Wing R.A."/>
            <person name="Palmer L.E."/>
            <person name="de la Bastide M."/>
            <person name="Spiegel L."/>
            <person name="Nascimento L."/>
            <person name="Zutavern T."/>
            <person name="O'Shaughnessy A."/>
            <person name="Dike S."/>
            <person name="Dedhia N."/>
            <person name="Preston R."/>
            <person name="Balija V."/>
            <person name="McCombie W.R."/>
            <person name="Chow T."/>
            <person name="Chen H."/>
            <person name="Chung M."/>
            <person name="Chen C."/>
            <person name="Shaw J."/>
            <person name="Wu H."/>
            <person name="Hsiao K."/>
            <person name="Chao Y."/>
            <person name="Chu M."/>
            <person name="Cheng C."/>
            <person name="Hour A."/>
            <person name="Lee P."/>
            <person name="Lin S."/>
            <person name="Lin Y."/>
            <person name="Liou J."/>
            <person name="Liu S."/>
            <person name="Hsing Y."/>
            <person name="Raghuvanshi S."/>
            <person name="Mohanty A."/>
            <person name="Bharti A.K."/>
            <person name="Gaur A."/>
            <person name="Gupta V."/>
            <person name="Kumar D."/>
            <person name="Ravi V."/>
            <person name="Vij S."/>
            <person name="Kapur A."/>
            <person name="Khurana P."/>
            <person name="Khurana P."/>
            <person name="Khurana J.P."/>
            <person name="Tyagi A.K."/>
            <person name="Gaikwad K."/>
            <person name="Singh A."/>
            <person name="Dalal V."/>
            <person name="Srivastava S."/>
            <person name="Dixit A."/>
            <person name="Pal A.K."/>
            <person name="Ghazi I.A."/>
            <person name="Yadav M."/>
            <person name="Pandit A."/>
            <person name="Bhargava A."/>
            <person name="Sureshbabu K."/>
            <person name="Batra K."/>
            <person name="Sharma T.R."/>
            <person name="Mohapatra T."/>
            <person name="Singh N.K."/>
            <person name="Messing J."/>
            <person name="Nelson A.B."/>
            <person name="Fuks G."/>
            <person name="Kavchok S."/>
            <person name="Keizer G."/>
            <person name="Linton E."/>
            <person name="Llaca V."/>
            <person name="Song R."/>
            <person name="Tanyolac B."/>
            <person name="Young S."/>
            <person name="Ho-Il K."/>
            <person name="Hahn J.H."/>
            <person name="Sangsakoo G."/>
            <person name="Vanavichit A."/>
            <person name="de Mattos Luiz.A.T."/>
            <person name="Zimmer P.D."/>
            <person name="Malone G."/>
            <person name="Dellagostin O."/>
            <person name="de Oliveira A.C."/>
            <person name="Bevan M."/>
            <person name="Bancroft I."/>
            <person name="Minx P."/>
            <person name="Cordum H."/>
            <person name="Wilson R."/>
            <person name="Cheng Z."/>
            <person name="Jin W."/>
            <person name="Jiang J."/>
            <person name="Leong S.A."/>
            <person name="Iwama H."/>
            <person name="Gojobori T."/>
            <person name="Itoh T."/>
            <person name="Niimura Y."/>
            <person name="Fujii Y."/>
            <person name="Habara T."/>
            <person name="Sakai H."/>
            <person name="Sato Y."/>
            <person name="Wilson G."/>
            <person name="Kumar K."/>
            <person name="McCouch S."/>
            <person name="Juretic N."/>
            <person name="Hoen D."/>
            <person name="Wright S."/>
            <person name="Bruskiewich R."/>
            <person name="Bureau T."/>
            <person name="Miyao A."/>
            <person name="Hirochika H."/>
            <person name="Nishikawa T."/>
            <person name="Kadowaki K."/>
            <person name="Sugiura M."/>
            <person name="Burr B."/>
            <person name="Sasaki T."/>
        </authorList>
    </citation>
    <scope>NUCLEOTIDE SEQUENCE [LARGE SCALE GENOMIC DNA]</scope>
    <source>
        <strain evidence="3">cv. Nipponbare</strain>
    </source>
</reference>
<dbReference type="PANTHER" id="PTHR31267">
    <property type="entry name" value="DENTIN SIALOPHOSPHOPROTEIN-LIKE PROTEIN"/>
    <property type="match status" value="1"/>
</dbReference>
<name>A0A0P0VUN6_ORYSJ</name>
<dbReference type="Gramene" id="Os03t0213300-02">
    <property type="protein sequence ID" value="Os03t0213300-02"/>
    <property type="gene ID" value="Os03g0213300"/>
</dbReference>
<reference evidence="2 3" key="2">
    <citation type="journal article" date="2013" name="Plant Cell Physiol.">
        <title>Rice Annotation Project Database (RAP-DB): an integrative and interactive database for rice genomics.</title>
        <authorList>
            <person name="Sakai H."/>
            <person name="Lee S.S."/>
            <person name="Tanaka T."/>
            <person name="Numa H."/>
            <person name="Kim J."/>
            <person name="Kawahara Y."/>
            <person name="Wakimoto H."/>
            <person name="Yang C.C."/>
            <person name="Iwamoto M."/>
            <person name="Abe T."/>
            <person name="Yamada Y."/>
            <person name="Muto A."/>
            <person name="Inokuchi H."/>
            <person name="Ikemura T."/>
            <person name="Matsumoto T."/>
            <person name="Sasaki T."/>
            <person name="Itoh T."/>
        </authorList>
    </citation>
    <scope>NUCLEOTIDE SEQUENCE [LARGE SCALE GENOMIC DNA]</scope>
    <source>
        <strain evidence="3">cv. Nipponbare</strain>
    </source>
</reference>
<accession>A0A0P0VUN6</accession>
<protein>
    <submittedName>
        <fullName evidence="2">Os03g0213300 protein</fullName>
    </submittedName>
</protein>
<feature type="region of interest" description="Disordered" evidence="1">
    <location>
        <begin position="78"/>
        <end position="98"/>
    </location>
</feature>
<dbReference type="PANTHER" id="PTHR31267:SF2">
    <property type="entry name" value="EXPRESSED PROTEIN"/>
    <property type="match status" value="1"/>
</dbReference>